<reference evidence="2" key="1">
    <citation type="submission" date="2023-03" db="EMBL/GenBank/DDBJ databases">
        <title>Massive genome expansion in bonnet fungi (Mycena s.s.) driven by repeated elements and novel gene families across ecological guilds.</title>
        <authorList>
            <consortium name="Lawrence Berkeley National Laboratory"/>
            <person name="Harder C.B."/>
            <person name="Miyauchi S."/>
            <person name="Viragh M."/>
            <person name="Kuo A."/>
            <person name="Thoen E."/>
            <person name="Andreopoulos B."/>
            <person name="Lu D."/>
            <person name="Skrede I."/>
            <person name="Drula E."/>
            <person name="Henrissat B."/>
            <person name="Morin E."/>
            <person name="Kohler A."/>
            <person name="Barry K."/>
            <person name="LaButti K."/>
            <person name="Morin E."/>
            <person name="Salamov A."/>
            <person name="Lipzen A."/>
            <person name="Mereny Z."/>
            <person name="Hegedus B."/>
            <person name="Baldrian P."/>
            <person name="Stursova M."/>
            <person name="Weitz H."/>
            <person name="Taylor A."/>
            <person name="Grigoriev I.V."/>
            <person name="Nagy L.G."/>
            <person name="Martin F."/>
            <person name="Kauserud H."/>
        </authorList>
    </citation>
    <scope>NUCLEOTIDE SEQUENCE</scope>
    <source>
        <strain evidence="2">9284</strain>
    </source>
</reference>
<feature type="domain" description="Aminoglycoside phosphotransferase" evidence="1">
    <location>
        <begin position="85"/>
        <end position="333"/>
    </location>
</feature>
<evidence type="ECO:0000313" key="3">
    <source>
        <dbReference type="Proteomes" id="UP001221142"/>
    </source>
</evidence>
<name>A0AAD7BZ62_9AGAR</name>
<evidence type="ECO:0000259" key="1">
    <source>
        <dbReference type="Pfam" id="PF01636"/>
    </source>
</evidence>
<dbReference type="Proteomes" id="UP001221142">
    <property type="component" value="Unassembled WGS sequence"/>
</dbReference>
<keyword evidence="2" id="KW-0808">Transferase</keyword>
<dbReference type="Pfam" id="PF01636">
    <property type="entry name" value="APH"/>
    <property type="match status" value="1"/>
</dbReference>
<dbReference type="SUPFAM" id="SSF56112">
    <property type="entry name" value="Protein kinase-like (PK-like)"/>
    <property type="match status" value="1"/>
</dbReference>
<dbReference type="Gene3D" id="3.90.1200.10">
    <property type="match status" value="1"/>
</dbReference>
<accession>A0AAD7BZ62</accession>
<dbReference type="EMBL" id="JARKIF010000007">
    <property type="protein sequence ID" value="KAJ7634632.1"/>
    <property type="molecule type" value="Genomic_DNA"/>
</dbReference>
<dbReference type="Gene3D" id="3.30.200.20">
    <property type="entry name" value="Phosphorylase Kinase, domain 1"/>
    <property type="match status" value="1"/>
</dbReference>
<proteinExistence type="predicted"/>
<dbReference type="InterPro" id="IPR002575">
    <property type="entry name" value="Aminoglycoside_PTrfase"/>
</dbReference>
<sequence length="444" mass="50461">MEDAASATSQAPLLRYMLPDYLAEDPGLKALLARLHLILKNSQHAPEIIRIIEAYSSRLVDEASRVMNKRCTGSYPVSQGGFNTVFLLTFEDGTDALARMRGSPYNDVSMYPQLLEHEFRSEVATIEFVHNNTSITVPKVYHYEADVNNALGTRYTIMQRIPGVSLDTRWLSMSPEERREIVRQIATIQSQLLRIPFPAIGNLMDNQGTLGPLGLFSTYPFNLREPHRGPFTSAKEFFEAHIRSEFLLISNRVEWDSGRVFWKDLNGGVDAMSATYATQWLSLLLAAILDVPPDDFDSPFILTHDDFSESNLLVSPEGSEIVGLVDWQGSRVCPLWNGRRFETFLDHPRILADQEELESLRELHSDTILEQTDEYIGFSPLRLNSLLRLADYSQSVMSSRDKLNSMFLKWYTAVVSDGYEDRLEPFLPLKLFIEAHQDNPRGST</sequence>
<protein>
    <submittedName>
        <fullName evidence="2">Kinase-like domain-containing protein</fullName>
    </submittedName>
</protein>
<comment type="caution">
    <text evidence="2">The sequence shown here is derived from an EMBL/GenBank/DDBJ whole genome shotgun (WGS) entry which is preliminary data.</text>
</comment>
<gene>
    <name evidence="2" type="ORF">FB45DRAFT_470834</name>
</gene>
<keyword evidence="3" id="KW-1185">Reference proteome</keyword>
<dbReference type="AlphaFoldDB" id="A0AAD7BZ62"/>
<evidence type="ECO:0000313" key="2">
    <source>
        <dbReference type="EMBL" id="KAJ7634632.1"/>
    </source>
</evidence>
<dbReference type="InterPro" id="IPR011009">
    <property type="entry name" value="Kinase-like_dom_sf"/>
</dbReference>
<keyword evidence="2" id="KW-0418">Kinase</keyword>
<dbReference type="PANTHER" id="PTHR21310">
    <property type="entry name" value="AMINOGLYCOSIDE PHOSPHOTRANSFERASE-RELATED-RELATED"/>
    <property type="match status" value="1"/>
</dbReference>
<dbReference type="PANTHER" id="PTHR21310:SF15">
    <property type="entry name" value="AMINOGLYCOSIDE PHOSPHOTRANSFERASE DOMAIN-CONTAINING PROTEIN"/>
    <property type="match status" value="1"/>
</dbReference>
<organism evidence="2 3">
    <name type="scientific">Roridomyces roridus</name>
    <dbReference type="NCBI Taxonomy" id="1738132"/>
    <lineage>
        <taxon>Eukaryota</taxon>
        <taxon>Fungi</taxon>
        <taxon>Dikarya</taxon>
        <taxon>Basidiomycota</taxon>
        <taxon>Agaricomycotina</taxon>
        <taxon>Agaricomycetes</taxon>
        <taxon>Agaricomycetidae</taxon>
        <taxon>Agaricales</taxon>
        <taxon>Marasmiineae</taxon>
        <taxon>Mycenaceae</taxon>
        <taxon>Roridomyces</taxon>
    </lineage>
</organism>
<dbReference type="InterPro" id="IPR051678">
    <property type="entry name" value="AGP_Transferase"/>
</dbReference>
<dbReference type="GO" id="GO:0016301">
    <property type="term" value="F:kinase activity"/>
    <property type="evidence" value="ECO:0007669"/>
    <property type="project" value="UniProtKB-KW"/>
</dbReference>